<evidence type="ECO:0000256" key="9">
    <source>
        <dbReference type="ARBA" id="ARBA00022967"/>
    </source>
</evidence>
<dbReference type="PANTHER" id="PTHR24223">
    <property type="entry name" value="ATP-BINDING CASSETTE SUB-FAMILY C"/>
    <property type="match status" value="1"/>
</dbReference>
<evidence type="ECO:0000256" key="12">
    <source>
        <dbReference type="ARBA" id="ARBA00034018"/>
    </source>
</evidence>
<feature type="transmembrane region" description="Helical" evidence="13">
    <location>
        <begin position="309"/>
        <end position="329"/>
    </location>
</feature>
<sequence>MNNSKWVSICGEDFVIWSQKQHDFGICFQNLFLHIPILAVFGVSSAYFFGLHTSTIPRSKVQRFALVIRSIISIMLTFSPIIEICYNIYLNEETMDNASVLLGVVQGISWFSHFMYTLRLKKGLTKNPRGPMLMSIIWSLIFSLTILTTRSRYLLYRQSTDREYTVTESFGLSCFVLILQVAYAISLIPGEDNTDFTFSRSPLEVSETQSLLDSSNYTYVQFAGVDDPQYLGVAMEHTSLLSKLSFSWVNSLITKGASDTLTNSYDLYDLPPGVGSRYNSRRLENQLEDLPSSSWSFLKGLHKCYAWEFYSVGILRLIADCSGFAGPILLNKLVSFIENKSEDIEWGYIFAMLLIGSTTLAALCDTHFNFMMSVVGLKMRGGIITMIYRKTLSVNSSKLTSNLSVGEIMNFMSTDTDRIVNSCPSFHSLWSIPFQISVALYLLYQQVGVAFLAGLVFSIVLIPINKLIANKIGELSTKMMKQKDDRVKLTSEILRGYKPIKLYVWEQHFISEISKKRDVELRYLKGRKYLDALCVYFWATTPVVISILTIGTYVLFGNKLTAAVVFTTIALLNMLVSPLNAFPWVLNGLTEAWVSIKRIQKLLDLPNIDYNKIYDQNKLDNENDDNVEILISNGKFSWETTPINLENKPNTISENEENGVARNRENGSFKLTNIDVKIYKGEFIGIIGPVGSGKSSFLAAILGELSAESGSIGIRHVDTGSAIVTQQSWLQRGTIRDNILFGKSFDESKYKSVIFSCGLEEDLNELQAGDMTEVGDSGGTLSGGQKTRIALARAVYQDKLVYLFDDIFSAVDVKVGKHIFRHCIMGLLKEKTRILCTHHSKYLLNADKIIVLQNGYFKSIGIPSEILKSDKDEIMTDLELELDAPMEMNKDLNIDDSKDNNNLFKEVSKKGSLELNVCVSYWKGMGHFISISILMTVTLMQFTRNTTDWWLANGVTLQDTNSTNITTTFFELEEMNLGLIDNNNMKTFLLIYLGFACLNTVFTLLRAFIFAYGGIVAAKTFHKKLLRTVLQSKCVFFDVTPLGRIINRFSSDTYTVDDSLPFILNILLAQLFGLLGSLVITVYGLPWICVILVPLIPIYTWLLNQYRMTSRELKRISSVTLSPVYNHFNETLLGLMHIKAMRAVVRFQRENEENIEANLKAQFASQAAARWLGLRLQLISVAIITGVSLIAVIQHQYDIANPGFIGLAISYALSITSSLAGVINAFTETEREMIAVERLNQYLEVPSETAYYVMDAPFAWPGQGVLSFKNVTLQYRKDLNPSLKRISFETRPSEKIGVVGRTGAGKSSLIAALFRLVDLLEGVISIDSIDIKNLSLATLRSRMFCIPQDPFLFSGTLRANLDPLGEFTDDEVWSALRKANLFDTIDSLGGLKCCIDGSGSNFSVGQKQLICLARAVLHNPKILCIDEATANVDEETDKIIQNALRTAFRNSTVVTIAHRVQTILDSDRVLVMHQGEIVEFDSPDVLMSDSNSYFHKLVENK</sequence>
<dbReference type="GO" id="GO:0016887">
    <property type="term" value="F:ATP hydrolysis activity"/>
    <property type="evidence" value="ECO:0007669"/>
    <property type="project" value="InterPro"/>
</dbReference>
<evidence type="ECO:0000256" key="1">
    <source>
        <dbReference type="ARBA" id="ARBA00004141"/>
    </source>
</evidence>
<evidence type="ECO:0000256" key="8">
    <source>
        <dbReference type="ARBA" id="ARBA00022840"/>
    </source>
</evidence>
<feature type="transmembrane region" description="Helical" evidence="13">
    <location>
        <begin position="31"/>
        <end position="52"/>
    </location>
</feature>
<feature type="transmembrane region" description="Helical" evidence="13">
    <location>
        <begin position="562"/>
        <end position="586"/>
    </location>
</feature>
<evidence type="ECO:0000259" key="15">
    <source>
        <dbReference type="PROSITE" id="PS50929"/>
    </source>
</evidence>
<dbReference type="InterPro" id="IPR003593">
    <property type="entry name" value="AAA+_ATPase"/>
</dbReference>
<feature type="transmembrane region" description="Helical" evidence="13">
    <location>
        <begin position="130"/>
        <end position="149"/>
    </location>
</feature>
<dbReference type="Gene3D" id="3.40.50.300">
    <property type="entry name" value="P-loop containing nucleotide triphosphate hydrolases"/>
    <property type="match status" value="2"/>
</dbReference>
<keyword evidence="7" id="KW-0547">Nucleotide-binding</keyword>
<dbReference type="GO" id="GO:0016020">
    <property type="term" value="C:membrane"/>
    <property type="evidence" value="ECO:0007669"/>
    <property type="project" value="UniProtKB-SubCell"/>
</dbReference>
<protein>
    <recommendedName>
        <fullName evidence="3">ABC-type xenobiotic transporter</fullName>
        <ecNumber evidence="3">7.6.2.2</ecNumber>
    </recommendedName>
</protein>
<accession>A0A9P0CFG2</accession>
<dbReference type="SUPFAM" id="SSF90123">
    <property type="entry name" value="ABC transporter transmembrane region"/>
    <property type="match status" value="2"/>
</dbReference>
<feature type="transmembrane region" description="Helical" evidence="13">
    <location>
        <begin position="989"/>
        <end position="1018"/>
    </location>
</feature>
<keyword evidence="10 13" id="KW-1133">Transmembrane helix</keyword>
<dbReference type="CDD" id="cd18598">
    <property type="entry name" value="ABC_6TM_MRP7_D1_like"/>
    <property type="match status" value="1"/>
</dbReference>
<dbReference type="Pfam" id="PF00005">
    <property type="entry name" value="ABC_tran"/>
    <property type="match status" value="2"/>
</dbReference>
<comment type="subcellular location">
    <subcellularLocation>
        <location evidence="1">Membrane</location>
        <topology evidence="1">Multi-pass membrane protein</topology>
    </subcellularLocation>
</comment>
<dbReference type="Pfam" id="PF00664">
    <property type="entry name" value="ABC_membrane"/>
    <property type="match status" value="2"/>
</dbReference>
<dbReference type="PROSITE" id="PS00211">
    <property type="entry name" value="ABC_TRANSPORTER_1"/>
    <property type="match status" value="2"/>
</dbReference>
<name>A0A9P0CFG2_9CUCU</name>
<feature type="transmembrane region" description="Helical" evidence="13">
    <location>
        <begin position="450"/>
        <end position="469"/>
    </location>
</feature>
<proteinExistence type="inferred from homology"/>
<dbReference type="FunFam" id="1.20.1560.10:FF:000037">
    <property type="entry name" value="ATP-binding cassette subfamily C member 10"/>
    <property type="match status" value="1"/>
</dbReference>
<dbReference type="GO" id="GO:0008559">
    <property type="term" value="F:ABC-type xenobiotic transporter activity"/>
    <property type="evidence" value="ECO:0007669"/>
    <property type="project" value="UniProtKB-EC"/>
</dbReference>
<comment type="similarity">
    <text evidence="2">Belongs to the ABC transporter superfamily. ABCC family. Conjugate transporter (TC 3.A.1.208) subfamily.</text>
</comment>
<keyword evidence="6" id="KW-0677">Repeat</keyword>
<dbReference type="InterPro" id="IPR027417">
    <property type="entry name" value="P-loop_NTPase"/>
</dbReference>
<keyword evidence="9" id="KW-1278">Translocase</keyword>
<dbReference type="Proteomes" id="UP001153636">
    <property type="component" value="Chromosome 13"/>
</dbReference>
<keyword evidence="5 13" id="KW-0812">Transmembrane</keyword>
<dbReference type="Gene3D" id="1.20.1560.10">
    <property type="entry name" value="ABC transporter type 1, transmembrane domain"/>
    <property type="match status" value="2"/>
</dbReference>
<evidence type="ECO:0000313" key="17">
    <source>
        <dbReference type="Proteomes" id="UP001153636"/>
    </source>
</evidence>
<dbReference type="EMBL" id="OV651825">
    <property type="protein sequence ID" value="CAH1102537.1"/>
    <property type="molecule type" value="Genomic_DNA"/>
</dbReference>
<reference evidence="16" key="1">
    <citation type="submission" date="2022-01" db="EMBL/GenBank/DDBJ databases">
        <authorList>
            <person name="King R."/>
        </authorList>
    </citation>
    <scope>NUCLEOTIDE SEQUENCE</scope>
</reference>
<feature type="transmembrane region" description="Helical" evidence="13">
    <location>
        <begin position="1203"/>
        <end position="1226"/>
    </location>
</feature>
<dbReference type="InterPro" id="IPR003439">
    <property type="entry name" value="ABC_transporter-like_ATP-bd"/>
</dbReference>
<evidence type="ECO:0000256" key="2">
    <source>
        <dbReference type="ARBA" id="ARBA00009726"/>
    </source>
</evidence>
<dbReference type="OrthoDB" id="6500128at2759"/>
<evidence type="ECO:0000256" key="13">
    <source>
        <dbReference type="SAM" id="Phobius"/>
    </source>
</evidence>
<dbReference type="CDD" id="cd18605">
    <property type="entry name" value="ABC_6TM_MRP7_D2_like"/>
    <property type="match status" value="1"/>
</dbReference>
<feature type="domain" description="ABC transporter" evidence="14">
    <location>
        <begin position="655"/>
        <end position="879"/>
    </location>
</feature>
<feature type="transmembrane region" description="Helical" evidence="13">
    <location>
        <begin position="169"/>
        <end position="190"/>
    </location>
</feature>
<feature type="domain" description="ABC transmembrane type-1" evidence="15">
    <location>
        <begin position="312"/>
        <end position="591"/>
    </location>
</feature>
<dbReference type="SUPFAM" id="SSF52540">
    <property type="entry name" value="P-loop containing nucleoside triphosphate hydrolases"/>
    <property type="match status" value="2"/>
</dbReference>
<dbReference type="InterPro" id="IPR011527">
    <property type="entry name" value="ABC1_TM_dom"/>
</dbReference>
<evidence type="ECO:0000256" key="3">
    <source>
        <dbReference type="ARBA" id="ARBA00012191"/>
    </source>
</evidence>
<dbReference type="InterPro" id="IPR050173">
    <property type="entry name" value="ABC_transporter_C-like"/>
</dbReference>
<dbReference type="InterPro" id="IPR017871">
    <property type="entry name" value="ABC_transporter-like_CS"/>
</dbReference>
<dbReference type="CDD" id="cd03250">
    <property type="entry name" value="ABCC_MRP_domain1"/>
    <property type="match status" value="1"/>
</dbReference>
<dbReference type="FunFam" id="1.20.1560.10:FF:000113">
    <property type="entry name" value="ABC transporter, putative"/>
    <property type="match status" value="1"/>
</dbReference>
<evidence type="ECO:0000256" key="5">
    <source>
        <dbReference type="ARBA" id="ARBA00022692"/>
    </source>
</evidence>
<evidence type="ECO:0000256" key="6">
    <source>
        <dbReference type="ARBA" id="ARBA00022737"/>
    </source>
</evidence>
<gene>
    <name evidence="16" type="ORF">PSYICH_LOCUS3733</name>
</gene>
<dbReference type="SMART" id="SM00382">
    <property type="entry name" value="AAA"/>
    <property type="match status" value="2"/>
</dbReference>
<keyword evidence="17" id="KW-1185">Reference proteome</keyword>
<dbReference type="CDD" id="cd03244">
    <property type="entry name" value="ABCC_MRP_domain2"/>
    <property type="match status" value="1"/>
</dbReference>
<evidence type="ECO:0000256" key="11">
    <source>
        <dbReference type="ARBA" id="ARBA00023136"/>
    </source>
</evidence>
<feature type="domain" description="ABC transporter" evidence="14">
    <location>
        <begin position="1266"/>
        <end position="1499"/>
    </location>
</feature>
<dbReference type="FunFam" id="3.40.50.300:FF:000973">
    <property type="entry name" value="Multidrug resistance-associated protein 4"/>
    <property type="match status" value="1"/>
</dbReference>
<feature type="transmembrane region" description="Helical" evidence="13">
    <location>
        <begin position="533"/>
        <end position="556"/>
    </location>
</feature>
<dbReference type="InterPro" id="IPR036640">
    <property type="entry name" value="ABC1_TM_sf"/>
</dbReference>
<evidence type="ECO:0000256" key="7">
    <source>
        <dbReference type="ARBA" id="ARBA00022741"/>
    </source>
</evidence>
<feature type="transmembrane region" description="Helical" evidence="13">
    <location>
        <begin position="1085"/>
        <end position="1104"/>
    </location>
</feature>
<keyword evidence="4" id="KW-0813">Transport</keyword>
<feature type="transmembrane region" description="Helical" evidence="13">
    <location>
        <begin position="1178"/>
        <end position="1197"/>
    </location>
</feature>
<organism evidence="16 17">
    <name type="scientific">Psylliodes chrysocephalus</name>
    <dbReference type="NCBI Taxonomy" id="3402493"/>
    <lineage>
        <taxon>Eukaryota</taxon>
        <taxon>Metazoa</taxon>
        <taxon>Ecdysozoa</taxon>
        <taxon>Arthropoda</taxon>
        <taxon>Hexapoda</taxon>
        <taxon>Insecta</taxon>
        <taxon>Pterygota</taxon>
        <taxon>Neoptera</taxon>
        <taxon>Endopterygota</taxon>
        <taxon>Coleoptera</taxon>
        <taxon>Polyphaga</taxon>
        <taxon>Cucujiformia</taxon>
        <taxon>Chrysomeloidea</taxon>
        <taxon>Chrysomelidae</taxon>
        <taxon>Galerucinae</taxon>
        <taxon>Alticini</taxon>
        <taxon>Psylliodes</taxon>
    </lineage>
</organism>
<keyword evidence="8" id="KW-0067">ATP-binding</keyword>
<evidence type="ECO:0000259" key="14">
    <source>
        <dbReference type="PROSITE" id="PS50893"/>
    </source>
</evidence>
<dbReference type="PROSITE" id="PS50893">
    <property type="entry name" value="ABC_TRANSPORTER_2"/>
    <property type="match status" value="2"/>
</dbReference>
<evidence type="ECO:0000256" key="4">
    <source>
        <dbReference type="ARBA" id="ARBA00022448"/>
    </source>
</evidence>
<dbReference type="PANTHER" id="PTHR24223:SF330">
    <property type="entry name" value="ATP-BINDING CASSETTE SUB-FAMILY C MEMBER 10"/>
    <property type="match status" value="1"/>
</dbReference>
<evidence type="ECO:0000313" key="16">
    <source>
        <dbReference type="EMBL" id="CAH1102537.1"/>
    </source>
</evidence>
<keyword evidence="11 13" id="KW-0472">Membrane</keyword>
<feature type="transmembrane region" description="Helical" evidence="13">
    <location>
        <begin position="349"/>
        <end position="370"/>
    </location>
</feature>
<feature type="domain" description="ABC transmembrane type-1" evidence="15">
    <location>
        <begin position="931"/>
        <end position="1231"/>
    </location>
</feature>
<feature type="transmembrane region" description="Helical" evidence="13">
    <location>
        <begin position="101"/>
        <end position="118"/>
    </location>
</feature>
<dbReference type="FunFam" id="3.40.50.300:FF:000163">
    <property type="entry name" value="Multidrug resistance-associated protein member 4"/>
    <property type="match status" value="1"/>
</dbReference>
<evidence type="ECO:0000256" key="10">
    <source>
        <dbReference type="ARBA" id="ARBA00022989"/>
    </source>
</evidence>
<dbReference type="GO" id="GO:0005524">
    <property type="term" value="F:ATP binding"/>
    <property type="evidence" value="ECO:0007669"/>
    <property type="project" value="UniProtKB-KW"/>
</dbReference>
<feature type="transmembrane region" description="Helical" evidence="13">
    <location>
        <begin position="64"/>
        <end position="89"/>
    </location>
</feature>
<dbReference type="EC" id="7.6.2.2" evidence="3"/>
<dbReference type="PROSITE" id="PS50929">
    <property type="entry name" value="ABC_TM1F"/>
    <property type="match status" value="2"/>
</dbReference>
<comment type="catalytic activity">
    <reaction evidence="12">
        <text>ATP + H2O + xenobioticSide 1 = ADP + phosphate + xenobioticSide 2.</text>
        <dbReference type="EC" id="7.6.2.2"/>
    </reaction>
</comment>